<dbReference type="Proteomes" id="UP000027265">
    <property type="component" value="Unassembled WGS sequence"/>
</dbReference>
<dbReference type="InParanoid" id="A0A067PUL3"/>
<proteinExistence type="predicted"/>
<organism evidence="1 2">
    <name type="scientific">Jaapia argillacea MUCL 33604</name>
    <dbReference type="NCBI Taxonomy" id="933084"/>
    <lineage>
        <taxon>Eukaryota</taxon>
        <taxon>Fungi</taxon>
        <taxon>Dikarya</taxon>
        <taxon>Basidiomycota</taxon>
        <taxon>Agaricomycotina</taxon>
        <taxon>Agaricomycetes</taxon>
        <taxon>Agaricomycetidae</taxon>
        <taxon>Jaapiales</taxon>
        <taxon>Jaapiaceae</taxon>
        <taxon>Jaapia</taxon>
    </lineage>
</organism>
<keyword evidence="2" id="KW-1185">Reference proteome</keyword>
<gene>
    <name evidence="1" type="ORF">JAAARDRAFT_71725</name>
</gene>
<name>A0A067PUL3_9AGAM</name>
<dbReference type="EMBL" id="KL197727">
    <property type="protein sequence ID" value="KDQ54947.1"/>
    <property type="molecule type" value="Genomic_DNA"/>
</dbReference>
<evidence type="ECO:0000313" key="1">
    <source>
        <dbReference type="EMBL" id="KDQ54947.1"/>
    </source>
</evidence>
<protein>
    <submittedName>
        <fullName evidence="1">Uncharacterized protein</fullName>
    </submittedName>
</protein>
<reference evidence="2" key="1">
    <citation type="journal article" date="2014" name="Proc. Natl. Acad. Sci. U.S.A.">
        <title>Extensive sampling of basidiomycete genomes demonstrates inadequacy of the white-rot/brown-rot paradigm for wood decay fungi.</title>
        <authorList>
            <person name="Riley R."/>
            <person name="Salamov A.A."/>
            <person name="Brown D.W."/>
            <person name="Nagy L.G."/>
            <person name="Floudas D."/>
            <person name="Held B.W."/>
            <person name="Levasseur A."/>
            <person name="Lombard V."/>
            <person name="Morin E."/>
            <person name="Otillar R."/>
            <person name="Lindquist E.A."/>
            <person name="Sun H."/>
            <person name="LaButti K.M."/>
            <person name="Schmutz J."/>
            <person name="Jabbour D."/>
            <person name="Luo H."/>
            <person name="Baker S.E."/>
            <person name="Pisabarro A.G."/>
            <person name="Walton J.D."/>
            <person name="Blanchette R.A."/>
            <person name="Henrissat B."/>
            <person name="Martin F."/>
            <person name="Cullen D."/>
            <person name="Hibbett D.S."/>
            <person name="Grigoriev I.V."/>
        </authorList>
    </citation>
    <scope>NUCLEOTIDE SEQUENCE [LARGE SCALE GENOMIC DNA]</scope>
    <source>
        <strain evidence="2">MUCL 33604</strain>
    </source>
</reference>
<dbReference type="HOGENOM" id="CLU_2250538_0_0_1"/>
<accession>A0A067PUL3</accession>
<sequence length="104" mass="11487">MVYSLLASSPINDLHALDLIHHHLTSKTAIIPPLSTLEGRGTAVLVMGITGFIRRLSAVFPYLCIRAPLFSDEVILEDHMARNGVDYKRLSSTDTRRMNNGPSV</sequence>
<dbReference type="AlphaFoldDB" id="A0A067PUL3"/>
<evidence type="ECO:0000313" key="2">
    <source>
        <dbReference type="Proteomes" id="UP000027265"/>
    </source>
</evidence>